<dbReference type="InterPro" id="IPR009045">
    <property type="entry name" value="Zn_M74/Hedgehog-like"/>
</dbReference>
<keyword evidence="3" id="KW-1185">Reference proteome</keyword>
<organism evidence="2 3">
    <name type="scientific">Acidovorax soli</name>
    <dbReference type="NCBI Taxonomy" id="592050"/>
    <lineage>
        <taxon>Bacteria</taxon>
        <taxon>Pseudomonadati</taxon>
        <taxon>Pseudomonadota</taxon>
        <taxon>Betaproteobacteria</taxon>
        <taxon>Burkholderiales</taxon>
        <taxon>Comamonadaceae</taxon>
        <taxon>Acidovorax</taxon>
    </lineage>
</organism>
<evidence type="ECO:0000313" key="2">
    <source>
        <dbReference type="EMBL" id="SDZ85366.1"/>
    </source>
</evidence>
<proteinExistence type="predicted"/>
<gene>
    <name evidence="2" type="ORF">SAMN05421875_102222</name>
</gene>
<dbReference type="AlphaFoldDB" id="A0A1H3WE14"/>
<protein>
    <submittedName>
        <fullName evidence="2">D-alanyl-D-alanine dipeptidase</fullName>
    </submittedName>
</protein>
<dbReference type="SUPFAM" id="SSF55166">
    <property type="entry name" value="Hedgehog/DD-peptidase"/>
    <property type="match status" value="1"/>
</dbReference>
<feature type="chain" id="PRO_5011650603" evidence="1">
    <location>
        <begin position="27"/>
        <end position="183"/>
    </location>
</feature>
<reference evidence="3" key="1">
    <citation type="submission" date="2016-10" db="EMBL/GenBank/DDBJ databases">
        <authorList>
            <person name="Varghese N."/>
            <person name="Submissions S."/>
        </authorList>
    </citation>
    <scope>NUCLEOTIDE SEQUENCE [LARGE SCALE GENOMIC DNA]</scope>
    <source>
        <strain evidence="3">DSM 25157</strain>
    </source>
</reference>
<sequence>MHITPTTPRFPCRTYWLSLAAGISLAACVQSPQSAASGQTPPPAHMAWNAAEEGCAGDERLRAAVASARSELQAQGLVLKTVCQASQGALAVRVEVANGLLASKVVRGPLAEGEAVDMGTAAGVGGAAAASHSADFSPDVQHNRQWLRALMARHQLDNLPDAWWRYARKAAPSAVAEVDLAAR</sequence>
<keyword evidence="1" id="KW-0732">Signal</keyword>
<feature type="signal peptide" evidence="1">
    <location>
        <begin position="1"/>
        <end position="26"/>
    </location>
</feature>
<evidence type="ECO:0000256" key="1">
    <source>
        <dbReference type="SAM" id="SignalP"/>
    </source>
</evidence>
<name>A0A1H3WE14_9BURK</name>
<evidence type="ECO:0000313" key="3">
    <source>
        <dbReference type="Proteomes" id="UP000199002"/>
    </source>
</evidence>
<dbReference type="Gene3D" id="3.30.1380.10">
    <property type="match status" value="1"/>
</dbReference>
<dbReference type="EMBL" id="FNQJ01000002">
    <property type="protein sequence ID" value="SDZ85366.1"/>
    <property type="molecule type" value="Genomic_DNA"/>
</dbReference>
<accession>A0A1H3WE14</accession>
<dbReference type="STRING" id="592050.SAMN05421875_102222"/>
<dbReference type="Proteomes" id="UP000199002">
    <property type="component" value="Unassembled WGS sequence"/>
</dbReference>